<dbReference type="Proteomes" id="UP000260783">
    <property type="component" value="Unassembled WGS sequence"/>
</dbReference>
<sequence length="102" mass="11035">MVSAGALTIFSGKIILYFGTPERLRTLRCSIFTGGVVTENGSCSAAFCESAALRKGFLLTFSAEVSDAIRNFLTIQKSSPFRGSWHRAAMTERVYSPNSTTA</sequence>
<protein>
    <submittedName>
        <fullName evidence="1">Uncharacterized protein</fullName>
    </submittedName>
</protein>
<accession>A0A3E2UFS7</accession>
<evidence type="ECO:0000313" key="1">
    <source>
        <dbReference type="EMBL" id="RGB95080.1"/>
    </source>
</evidence>
<proteinExistence type="predicted"/>
<reference evidence="1 2" key="1">
    <citation type="submission" date="2018-08" db="EMBL/GenBank/DDBJ databases">
        <title>A genome reference for cultivated species of the human gut microbiota.</title>
        <authorList>
            <person name="Zou Y."/>
            <person name="Xue W."/>
            <person name="Luo G."/>
        </authorList>
    </citation>
    <scope>NUCLEOTIDE SEQUENCE [LARGE SCALE GENOMIC DNA]</scope>
    <source>
        <strain evidence="1 2">AF29-11BH</strain>
    </source>
</reference>
<organism evidence="1 2">
    <name type="scientific">Faecalibacterium prausnitzii</name>
    <dbReference type="NCBI Taxonomy" id="853"/>
    <lineage>
        <taxon>Bacteria</taxon>
        <taxon>Bacillati</taxon>
        <taxon>Bacillota</taxon>
        <taxon>Clostridia</taxon>
        <taxon>Eubacteriales</taxon>
        <taxon>Oscillospiraceae</taxon>
        <taxon>Faecalibacterium</taxon>
    </lineage>
</organism>
<gene>
    <name evidence="1" type="ORF">DWZ04_12135</name>
</gene>
<dbReference type="EMBL" id="QVEW01000014">
    <property type="protein sequence ID" value="RGB95080.1"/>
    <property type="molecule type" value="Genomic_DNA"/>
</dbReference>
<evidence type="ECO:0000313" key="2">
    <source>
        <dbReference type="Proteomes" id="UP000260783"/>
    </source>
</evidence>
<dbReference type="AlphaFoldDB" id="A0A3E2UFS7"/>
<name>A0A3E2UFS7_9FIRM</name>
<comment type="caution">
    <text evidence="1">The sequence shown here is derived from an EMBL/GenBank/DDBJ whole genome shotgun (WGS) entry which is preliminary data.</text>
</comment>